<dbReference type="AlphaFoldDB" id="A0AA88PR64"/>
<dbReference type="EMBL" id="JAUYZG010000013">
    <property type="protein sequence ID" value="KAK2891379.1"/>
    <property type="molecule type" value="Genomic_DNA"/>
</dbReference>
<proteinExistence type="predicted"/>
<reference evidence="1" key="1">
    <citation type="submission" date="2023-08" db="EMBL/GenBank/DDBJ databases">
        <title>Chromosome-level Genome Assembly of mud carp (Cirrhinus molitorella).</title>
        <authorList>
            <person name="Liu H."/>
        </authorList>
    </citation>
    <scope>NUCLEOTIDE SEQUENCE</scope>
    <source>
        <strain evidence="1">Prfri</strain>
        <tissue evidence="1">Muscle</tissue>
    </source>
</reference>
<gene>
    <name evidence="1" type="ORF">Q8A67_014022</name>
</gene>
<protein>
    <submittedName>
        <fullName evidence="1">Uncharacterized protein</fullName>
    </submittedName>
</protein>
<accession>A0AA88PR64</accession>
<evidence type="ECO:0000313" key="2">
    <source>
        <dbReference type="Proteomes" id="UP001187343"/>
    </source>
</evidence>
<dbReference type="Proteomes" id="UP001187343">
    <property type="component" value="Unassembled WGS sequence"/>
</dbReference>
<keyword evidence="2" id="KW-1185">Reference proteome</keyword>
<comment type="caution">
    <text evidence="1">The sequence shown here is derived from an EMBL/GenBank/DDBJ whole genome shotgun (WGS) entry which is preliminary data.</text>
</comment>
<organism evidence="1 2">
    <name type="scientific">Cirrhinus molitorella</name>
    <name type="common">mud carp</name>
    <dbReference type="NCBI Taxonomy" id="172907"/>
    <lineage>
        <taxon>Eukaryota</taxon>
        <taxon>Metazoa</taxon>
        <taxon>Chordata</taxon>
        <taxon>Craniata</taxon>
        <taxon>Vertebrata</taxon>
        <taxon>Euteleostomi</taxon>
        <taxon>Actinopterygii</taxon>
        <taxon>Neopterygii</taxon>
        <taxon>Teleostei</taxon>
        <taxon>Ostariophysi</taxon>
        <taxon>Cypriniformes</taxon>
        <taxon>Cyprinidae</taxon>
        <taxon>Labeoninae</taxon>
        <taxon>Labeonini</taxon>
        <taxon>Cirrhinus</taxon>
    </lineage>
</organism>
<evidence type="ECO:0000313" key="1">
    <source>
        <dbReference type="EMBL" id="KAK2891379.1"/>
    </source>
</evidence>
<sequence length="84" mass="9205">MANLVLLECHLWLNLKDIRDAEKMAFPNSLLGDCFKLEPGLETTPLDGQKVTHAKKACVHSPPLRTPSSGGEIITEPLVTRLLA</sequence>
<name>A0AA88PR64_9TELE</name>